<dbReference type="OMA" id="CRGQLES"/>
<reference evidence="1" key="2">
    <citation type="submission" date="2025-09" db="UniProtKB">
        <authorList>
            <consortium name="Ensembl"/>
        </authorList>
    </citation>
    <scope>IDENTIFICATION</scope>
</reference>
<dbReference type="PANTHER" id="PTHR15571:SF2">
    <property type="entry name" value="GEM-ASSOCIATED PROTEIN 4"/>
    <property type="match status" value="1"/>
</dbReference>
<reference evidence="1" key="1">
    <citation type="submission" date="2025-08" db="UniProtKB">
        <authorList>
            <consortium name="Ensembl"/>
        </authorList>
    </citation>
    <scope>IDENTIFICATION</scope>
</reference>
<accession>A0A8C9N6C2</accession>
<dbReference type="PANTHER" id="PTHR15571">
    <property type="entry name" value="GEM-ASSOCIATED PROTEIN 4"/>
    <property type="match status" value="1"/>
</dbReference>
<dbReference type="GO" id="GO:0000387">
    <property type="term" value="P:spliceosomal snRNP assembly"/>
    <property type="evidence" value="ECO:0007669"/>
    <property type="project" value="InterPro"/>
</dbReference>
<keyword evidence="2" id="KW-1185">Reference proteome</keyword>
<dbReference type="GO" id="GO:0006364">
    <property type="term" value="P:rRNA processing"/>
    <property type="evidence" value="ECO:0007669"/>
    <property type="project" value="InterPro"/>
</dbReference>
<dbReference type="Ensembl" id="ENSSCAT00000016085.1">
    <property type="protein sequence ID" value="ENSSCAP00000014343.1"/>
    <property type="gene ID" value="ENSSCAG00000010544.1"/>
</dbReference>
<protein>
    <submittedName>
        <fullName evidence="1">Uncharacterized protein</fullName>
    </submittedName>
</protein>
<dbReference type="InterPro" id="IPR033265">
    <property type="entry name" value="GEMIN4"/>
</dbReference>
<evidence type="ECO:0000313" key="1">
    <source>
        <dbReference type="Ensembl" id="ENSSCAP00000014343.1"/>
    </source>
</evidence>
<proteinExistence type="predicted"/>
<sequence>MAPGCPGGPWAVGEETAILHGGFLLAARLLQPRPLRELRKADWPRAGRCPSPRGLWKEEAVAIVWAKILLPAPPAAAAALEWGWKEDGFFSVGAMIPDVNHTALFELVKALGAPRLFVRLLLALPSGVCRGQLESLVEYISSETSPSDVSFFLDVWWEPPVLGCLWACWLLGERDGTLGGRQHCRGELCYSCGAAPL</sequence>
<dbReference type="GO" id="GO:0032797">
    <property type="term" value="C:SMN complex"/>
    <property type="evidence" value="ECO:0007669"/>
    <property type="project" value="InterPro"/>
</dbReference>
<name>A0A8C9N6C2_SERCA</name>
<organism evidence="1 2">
    <name type="scientific">Serinus canaria</name>
    <name type="common">Island canary</name>
    <name type="synonym">Fringilla canaria</name>
    <dbReference type="NCBI Taxonomy" id="9135"/>
    <lineage>
        <taxon>Eukaryota</taxon>
        <taxon>Metazoa</taxon>
        <taxon>Chordata</taxon>
        <taxon>Craniata</taxon>
        <taxon>Vertebrata</taxon>
        <taxon>Euteleostomi</taxon>
        <taxon>Archelosauria</taxon>
        <taxon>Archosauria</taxon>
        <taxon>Dinosauria</taxon>
        <taxon>Saurischia</taxon>
        <taxon>Theropoda</taxon>
        <taxon>Coelurosauria</taxon>
        <taxon>Aves</taxon>
        <taxon>Neognathae</taxon>
        <taxon>Neoaves</taxon>
        <taxon>Telluraves</taxon>
        <taxon>Australaves</taxon>
        <taxon>Passeriformes</taxon>
        <taxon>Passeroidea</taxon>
        <taxon>Fringillidae</taxon>
        <taxon>Carduelinae</taxon>
        <taxon>Serinus</taxon>
    </lineage>
</organism>
<dbReference type="Proteomes" id="UP000694409">
    <property type="component" value="Unassembled WGS sequence"/>
</dbReference>
<dbReference type="AlphaFoldDB" id="A0A8C9N6C2"/>
<dbReference type="GeneTree" id="ENSGT00390000012296"/>
<evidence type="ECO:0000313" key="2">
    <source>
        <dbReference type="Proteomes" id="UP000694409"/>
    </source>
</evidence>